<dbReference type="Proteomes" id="UP000007882">
    <property type="component" value="Chromosome"/>
</dbReference>
<dbReference type="RefSeq" id="WP_014442900.1">
    <property type="nucleotide sequence ID" value="NC_017093.1"/>
</dbReference>
<gene>
    <name evidence="2" type="ordered locus">AMIS_27850</name>
</gene>
<protein>
    <submittedName>
        <fullName evidence="2">Uncharacterized protein</fullName>
    </submittedName>
</protein>
<keyword evidence="1" id="KW-0472">Membrane</keyword>
<keyword evidence="1" id="KW-0812">Transmembrane</keyword>
<dbReference type="AlphaFoldDB" id="I0H4R8"/>
<name>I0H4R8_ACTM4</name>
<feature type="transmembrane region" description="Helical" evidence="1">
    <location>
        <begin position="83"/>
        <end position="102"/>
    </location>
</feature>
<reference evidence="2 3" key="1">
    <citation type="submission" date="2012-02" db="EMBL/GenBank/DDBJ databases">
        <title>Complete genome sequence of Actinoplanes missouriensis 431 (= NBRC 102363).</title>
        <authorList>
            <person name="Ohnishi Y."/>
            <person name="Ishikawa J."/>
            <person name="Sekine M."/>
            <person name="Hosoyama A."/>
            <person name="Harada T."/>
            <person name="Narita H."/>
            <person name="Hata T."/>
            <person name="Konno Y."/>
            <person name="Tutikane K."/>
            <person name="Fujita N."/>
            <person name="Horinouchi S."/>
            <person name="Hayakawa M."/>
        </authorList>
    </citation>
    <scope>NUCLEOTIDE SEQUENCE [LARGE SCALE GENOMIC DNA]</scope>
    <source>
        <strain evidence="3">ATCC 14538 / DSM 43046 / CBS 188.64 / JCM 3121 / NBRC 102363 / NCIMB 12654 / NRRL B-3342 / UNCC 431</strain>
    </source>
</reference>
<dbReference type="PATRIC" id="fig|512565.3.peg.2789"/>
<organism evidence="2 3">
    <name type="scientific">Actinoplanes missouriensis (strain ATCC 14538 / DSM 43046 / CBS 188.64 / JCM 3121 / NBRC 102363 / NCIMB 12654 / NRRL B-3342 / UNCC 431)</name>
    <dbReference type="NCBI Taxonomy" id="512565"/>
    <lineage>
        <taxon>Bacteria</taxon>
        <taxon>Bacillati</taxon>
        <taxon>Actinomycetota</taxon>
        <taxon>Actinomycetes</taxon>
        <taxon>Micromonosporales</taxon>
        <taxon>Micromonosporaceae</taxon>
        <taxon>Actinoplanes</taxon>
    </lineage>
</organism>
<keyword evidence="1" id="KW-1133">Transmembrane helix</keyword>
<feature type="transmembrane region" description="Helical" evidence="1">
    <location>
        <begin position="56"/>
        <end position="77"/>
    </location>
</feature>
<dbReference type="eggNOG" id="ENOG5033F8I">
    <property type="taxonomic scope" value="Bacteria"/>
</dbReference>
<feature type="transmembrane region" description="Helical" evidence="1">
    <location>
        <begin position="132"/>
        <end position="154"/>
    </location>
</feature>
<dbReference type="EMBL" id="AP012319">
    <property type="protein sequence ID" value="BAL88005.1"/>
    <property type="molecule type" value="Genomic_DNA"/>
</dbReference>
<dbReference type="HOGENOM" id="CLU_1472298_0_0_11"/>
<dbReference type="KEGG" id="ams:AMIS_27850"/>
<evidence type="ECO:0000313" key="3">
    <source>
        <dbReference type="Proteomes" id="UP000007882"/>
    </source>
</evidence>
<keyword evidence="3" id="KW-1185">Reference proteome</keyword>
<evidence type="ECO:0000256" key="1">
    <source>
        <dbReference type="SAM" id="Phobius"/>
    </source>
</evidence>
<accession>I0H4R8</accession>
<evidence type="ECO:0000313" key="2">
    <source>
        <dbReference type="EMBL" id="BAL88005.1"/>
    </source>
</evidence>
<proteinExistence type="predicted"/>
<sequence>MTVSGTARQTRLEIAQELAAPVLGRRAAKRIAAFETGELYVEAGLIARTLSWFVDFLVFAAGVAAAFVVMAGATASADLSDTTVTLLALTLLVIVPMLYGLCYGNGRGLGAILTGTRLVRVRDGGRIGRKACWAMLLRTVLMPLLIIVMIVSMFDGGVPSADGSVVRTSIDRDATERLRALDIPER</sequence>